<dbReference type="EMBL" id="FUWS01000004">
    <property type="protein sequence ID" value="SJZ90065.1"/>
    <property type="molecule type" value="Genomic_DNA"/>
</dbReference>
<feature type="region of interest" description="Disordered" evidence="1">
    <location>
        <begin position="82"/>
        <end position="107"/>
    </location>
</feature>
<proteinExistence type="predicted"/>
<accession>A0A1T4PES4</accession>
<evidence type="ECO:0000256" key="1">
    <source>
        <dbReference type="SAM" id="MobiDB-lite"/>
    </source>
</evidence>
<dbReference type="AlphaFoldDB" id="A0A1T4PES4"/>
<protein>
    <submittedName>
        <fullName evidence="2">Uncharacterized protein</fullName>
    </submittedName>
</protein>
<evidence type="ECO:0000313" key="3">
    <source>
        <dbReference type="Proteomes" id="UP000190637"/>
    </source>
</evidence>
<keyword evidence="3" id="KW-1185">Reference proteome</keyword>
<reference evidence="2 3" key="1">
    <citation type="submission" date="2017-02" db="EMBL/GenBank/DDBJ databases">
        <authorList>
            <person name="Peterson S.W."/>
        </authorList>
    </citation>
    <scope>NUCLEOTIDE SEQUENCE [LARGE SCALE GENOMIC DNA]</scope>
    <source>
        <strain evidence="2 3">DSM 45154</strain>
    </source>
</reference>
<organism evidence="2 3">
    <name type="scientific">Marinactinospora thermotolerans DSM 45154</name>
    <dbReference type="NCBI Taxonomy" id="1122192"/>
    <lineage>
        <taxon>Bacteria</taxon>
        <taxon>Bacillati</taxon>
        <taxon>Actinomycetota</taxon>
        <taxon>Actinomycetes</taxon>
        <taxon>Streptosporangiales</taxon>
        <taxon>Nocardiopsidaceae</taxon>
        <taxon>Marinactinospora</taxon>
    </lineage>
</organism>
<dbReference type="RefSeq" id="WP_078761147.1">
    <property type="nucleotide sequence ID" value="NZ_FUWS01000004.1"/>
</dbReference>
<feature type="compositionally biased region" description="Basic and acidic residues" evidence="1">
    <location>
        <begin position="97"/>
        <end position="107"/>
    </location>
</feature>
<name>A0A1T4PES4_9ACTN</name>
<dbReference type="Proteomes" id="UP000190637">
    <property type="component" value="Unassembled WGS sequence"/>
</dbReference>
<sequence>MIRLSNTLLTSVQGHAPEDRLRVEAVYDEERAILKIIVLGAFGAMSEVLRSIGTLIGDASAPRAPAPVVEGAARPPAGVATLRLPREPRPPGVPRGRPVEHPGIERR</sequence>
<gene>
    <name evidence="2" type="ORF">SAMN02745673_01784</name>
</gene>
<dbReference type="OrthoDB" id="3401953at2"/>
<evidence type="ECO:0000313" key="2">
    <source>
        <dbReference type="EMBL" id="SJZ90065.1"/>
    </source>
</evidence>